<gene>
    <name evidence="1" type="ORF">AVEN_82656_1</name>
</gene>
<accession>A0A4Y2QS91</accession>
<dbReference type="Proteomes" id="UP000499080">
    <property type="component" value="Unassembled WGS sequence"/>
</dbReference>
<protein>
    <submittedName>
        <fullName evidence="1">Uncharacterized protein</fullName>
    </submittedName>
</protein>
<dbReference type="AlphaFoldDB" id="A0A4Y2QS91"/>
<evidence type="ECO:0000313" key="1">
    <source>
        <dbReference type="EMBL" id="GBN66158.1"/>
    </source>
</evidence>
<evidence type="ECO:0000313" key="2">
    <source>
        <dbReference type="Proteomes" id="UP000499080"/>
    </source>
</evidence>
<dbReference type="EMBL" id="BGPR01222856">
    <property type="protein sequence ID" value="GBN66158.1"/>
    <property type="molecule type" value="Genomic_DNA"/>
</dbReference>
<reference evidence="1 2" key="1">
    <citation type="journal article" date="2019" name="Sci. Rep.">
        <title>Orb-weaving spider Araneus ventricosus genome elucidates the spidroin gene catalogue.</title>
        <authorList>
            <person name="Kono N."/>
            <person name="Nakamura H."/>
            <person name="Ohtoshi R."/>
            <person name="Moran D.A.P."/>
            <person name="Shinohara A."/>
            <person name="Yoshida Y."/>
            <person name="Fujiwara M."/>
            <person name="Mori M."/>
            <person name="Tomita M."/>
            <person name="Arakawa K."/>
        </authorList>
    </citation>
    <scope>NUCLEOTIDE SEQUENCE [LARGE SCALE GENOMIC DNA]</scope>
</reference>
<name>A0A4Y2QS91_ARAVE</name>
<proteinExistence type="predicted"/>
<comment type="caution">
    <text evidence="1">The sequence shown here is derived from an EMBL/GenBank/DDBJ whole genome shotgun (WGS) entry which is preliminary data.</text>
</comment>
<sequence length="89" mass="10063">MSPCRPFRLVPGASIPPLPPVFRPKVNFSLIRLYVCKDENRNVRTTGTRSSQTHDLVALNLISELILHTKKNLPVRGGVDQITPKSFRR</sequence>
<keyword evidence="2" id="KW-1185">Reference proteome</keyword>
<organism evidence="1 2">
    <name type="scientific">Araneus ventricosus</name>
    <name type="common">Orbweaver spider</name>
    <name type="synonym">Epeira ventricosa</name>
    <dbReference type="NCBI Taxonomy" id="182803"/>
    <lineage>
        <taxon>Eukaryota</taxon>
        <taxon>Metazoa</taxon>
        <taxon>Ecdysozoa</taxon>
        <taxon>Arthropoda</taxon>
        <taxon>Chelicerata</taxon>
        <taxon>Arachnida</taxon>
        <taxon>Araneae</taxon>
        <taxon>Araneomorphae</taxon>
        <taxon>Entelegynae</taxon>
        <taxon>Araneoidea</taxon>
        <taxon>Araneidae</taxon>
        <taxon>Araneus</taxon>
    </lineage>
</organism>